<evidence type="ECO:0000313" key="10">
    <source>
        <dbReference type="Proteomes" id="UP000722957"/>
    </source>
</evidence>
<evidence type="ECO:0000256" key="1">
    <source>
        <dbReference type="ARBA" id="ARBA00004571"/>
    </source>
</evidence>
<evidence type="ECO:0000256" key="4">
    <source>
        <dbReference type="ARBA" id="ARBA00022692"/>
    </source>
</evidence>
<accession>A0ABD4KV83</accession>
<keyword evidence="6" id="KW-0472">Membrane</keyword>
<dbReference type="SUPFAM" id="SSF56935">
    <property type="entry name" value="Porins"/>
    <property type="match status" value="1"/>
</dbReference>
<protein>
    <submittedName>
        <fullName evidence="9">Transporter</fullName>
    </submittedName>
</protein>
<evidence type="ECO:0000256" key="6">
    <source>
        <dbReference type="ARBA" id="ARBA00023136"/>
    </source>
</evidence>
<evidence type="ECO:0000256" key="8">
    <source>
        <dbReference type="SAM" id="MobiDB-lite"/>
    </source>
</evidence>
<comment type="similarity">
    <text evidence="2">Belongs to the OmpP1/FadL family.</text>
</comment>
<reference evidence="9 10" key="1">
    <citation type="journal article" date="2021" name="PeerJ">
        <title>Analysis of 44 Vibrio anguillarum genomes reveals high genetic diversity.</title>
        <authorList>
            <person name="Hansen M.J."/>
            <person name="Dalsgaard I."/>
        </authorList>
    </citation>
    <scope>NUCLEOTIDE SEQUENCE [LARGE SCALE GENOMIC DNA]</scope>
    <source>
        <strain evidence="9 10">17-16730-2A</strain>
    </source>
</reference>
<organism evidence="9 10">
    <name type="scientific">Vibrio anguillarum</name>
    <name type="common">Listonella anguillarum</name>
    <dbReference type="NCBI Taxonomy" id="55601"/>
    <lineage>
        <taxon>Bacteria</taxon>
        <taxon>Pseudomonadati</taxon>
        <taxon>Pseudomonadota</taxon>
        <taxon>Gammaproteobacteria</taxon>
        <taxon>Vibrionales</taxon>
        <taxon>Vibrionaceae</taxon>
        <taxon>Vibrio</taxon>
    </lineage>
</organism>
<name>A0ABD4KV83_VIBAN</name>
<keyword evidence="4" id="KW-0812">Transmembrane</keyword>
<evidence type="ECO:0000256" key="2">
    <source>
        <dbReference type="ARBA" id="ARBA00008163"/>
    </source>
</evidence>
<dbReference type="PANTHER" id="PTHR35093:SF1">
    <property type="entry name" value="OUTER MEMBRANE LONG-CHAIN FATTY ACID RECEPTOR FADL FAMILY"/>
    <property type="match status" value="1"/>
</dbReference>
<dbReference type="EMBL" id="RDOM01001161">
    <property type="protein sequence ID" value="MBF4275397.1"/>
    <property type="molecule type" value="Genomic_DNA"/>
</dbReference>
<keyword evidence="3" id="KW-1134">Transmembrane beta strand</keyword>
<dbReference type="AlphaFoldDB" id="A0ABD4KV83"/>
<evidence type="ECO:0000256" key="3">
    <source>
        <dbReference type="ARBA" id="ARBA00022452"/>
    </source>
</evidence>
<keyword evidence="7" id="KW-0998">Cell outer membrane</keyword>
<evidence type="ECO:0000256" key="5">
    <source>
        <dbReference type="ARBA" id="ARBA00022729"/>
    </source>
</evidence>
<dbReference type="Gene3D" id="2.40.160.60">
    <property type="entry name" value="Outer membrane protein transport protein (OMPP1/FadL/TodX)"/>
    <property type="match status" value="1"/>
</dbReference>
<sequence length="75" mass="8236">YMYDTSAQDSLTSVSVPDSDRQWFSAGFTYNLDEKSNIDFGFTYLLGDDVQVSEGTPNPLGSPQYLSTLTATTHA</sequence>
<dbReference type="RefSeq" id="WP_194554695.1">
    <property type="nucleotide sequence ID" value="NZ_RDOM01001161.1"/>
</dbReference>
<feature type="non-terminal residue" evidence="9">
    <location>
        <position position="75"/>
    </location>
</feature>
<feature type="region of interest" description="Disordered" evidence="8">
    <location>
        <begin position="55"/>
        <end position="75"/>
    </location>
</feature>
<comment type="subcellular location">
    <subcellularLocation>
        <location evidence="1">Cell outer membrane</location>
        <topology evidence="1">Multi-pass membrane protein</topology>
    </subcellularLocation>
</comment>
<gene>
    <name evidence="9" type="ORF">EAY07_26015</name>
</gene>
<keyword evidence="5" id="KW-0732">Signal</keyword>
<dbReference type="PANTHER" id="PTHR35093">
    <property type="entry name" value="OUTER MEMBRANE PROTEIN NMB0088-RELATED"/>
    <property type="match status" value="1"/>
</dbReference>
<proteinExistence type="inferred from homology"/>
<dbReference type="Proteomes" id="UP000722957">
    <property type="component" value="Unassembled WGS sequence"/>
</dbReference>
<dbReference type="GO" id="GO:0009279">
    <property type="term" value="C:cell outer membrane"/>
    <property type="evidence" value="ECO:0007669"/>
    <property type="project" value="UniProtKB-SubCell"/>
</dbReference>
<comment type="caution">
    <text evidence="9">The sequence shown here is derived from an EMBL/GenBank/DDBJ whole genome shotgun (WGS) entry which is preliminary data.</text>
</comment>
<feature type="non-terminal residue" evidence="9">
    <location>
        <position position="1"/>
    </location>
</feature>
<evidence type="ECO:0000256" key="7">
    <source>
        <dbReference type="ARBA" id="ARBA00023237"/>
    </source>
</evidence>
<dbReference type="InterPro" id="IPR005017">
    <property type="entry name" value="OMPP1/FadL/TodX"/>
</dbReference>
<dbReference type="Pfam" id="PF03349">
    <property type="entry name" value="Toluene_X"/>
    <property type="match status" value="1"/>
</dbReference>
<evidence type="ECO:0000313" key="9">
    <source>
        <dbReference type="EMBL" id="MBF4275397.1"/>
    </source>
</evidence>